<dbReference type="InterPro" id="IPR015897">
    <property type="entry name" value="CHK_kinase-like"/>
</dbReference>
<sequence length="410" mass="48023">MPLRKISKCHMDFVEIIHKIAEELNLKNIEYVIKFGCEDIDSFHNGLYSVQIKGLRDGQIIKHCVVVKWQPDREVRSAIKEFYIREITIFQRVVPKFLEIQRHFKVIEGLRIKFPNCIFMSNEHDKETVAIMALLNGRKGYRVHDRFHKKDLNHAVLVMKYLAKLHALSFVLENSNPEEFDKIKKSYHKDGQYSDPERVSKPMKCFYDASVNVISDPVAKAKLKGLGPNILSVLYKCTLPVPRYSAICHGDCWNNNILYSYKGQRPVDVILIDYQLTRYASPVTDIAYFMYMSTEKELREKHYETLLEIYYGTLEAVLRECSLKIEDIYPKEIFKSHLQKYSVLGLVEALISMMIITAPSEEALKMTEIKYQFGNEEFCESQCKIWFKTRVNDVVQDFFSRNYSLDTVLK</sequence>
<dbReference type="SMART" id="SM00587">
    <property type="entry name" value="CHK"/>
    <property type="match status" value="1"/>
</dbReference>
<dbReference type="InterPro" id="IPR011009">
    <property type="entry name" value="Kinase-like_dom_sf"/>
</dbReference>
<organism evidence="2 3">
    <name type="scientific">Operophtera brumata</name>
    <name type="common">Winter moth</name>
    <name type="synonym">Phalaena brumata</name>
    <dbReference type="NCBI Taxonomy" id="104452"/>
    <lineage>
        <taxon>Eukaryota</taxon>
        <taxon>Metazoa</taxon>
        <taxon>Ecdysozoa</taxon>
        <taxon>Arthropoda</taxon>
        <taxon>Hexapoda</taxon>
        <taxon>Insecta</taxon>
        <taxon>Pterygota</taxon>
        <taxon>Neoptera</taxon>
        <taxon>Endopterygota</taxon>
        <taxon>Lepidoptera</taxon>
        <taxon>Glossata</taxon>
        <taxon>Ditrysia</taxon>
        <taxon>Geometroidea</taxon>
        <taxon>Geometridae</taxon>
        <taxon>Larentiinae</taxon>
        <taxon>Operophtera</taxon>
    </lineage>
</organism>
<dbReference type="PANTHER" id="PTHR11012">
    <property type="entry name" value="PROTEIN KINASE-LIKE DOMAIN-CONTAINING"/>
    <property type="match status" value="1"/>
</dbReference>
<dbReference type="InterPro" id="IPR004119">
    <property type="entry name" value="EcKL"/>
</dbReference>
<dbReference type="EMBL" id="JTDY01000032">
    <property type="protein sequence ID" value="KOB79293.1"/>
    <property type="molecule type" value="Genomic_DNA"/>
</dbReference>
<proteinExistence type="predicted"/>
<dbReference type="Gene3D" id="3.90.1200.10">
    <property type="match status" value="1"/>
</dbReference>
<dbReference type="SUPFAM" id="SSF56112">
    <property type="entry name" value="Protein kinase-like (PK-like)"/>
    <property type="match status" value="1"/>
</dbReference>
<evidence type="ECO:0000259" key="1">
    <source>
        <dbReference type="SMART" id="SM00587"/>
    </source>
</evidence>
<gene>
    <name evidence="2" type="ORF">OBRU01_00642</name>
</gene>
<comment type="caution">
    <text evidence="2">The sequence shown here is derived from an EMBL/GenBank/DDBJ whole genome shotgun (WGS) entry which is preliminary data.</text>
</comment>
<name>A0A0L7LUY7_OPEBR</name>
<protein>
    <submittedName>
        <fullName evidence="2">Putative Juvenile hormone-inducible protein</fullName>
    </submittedName>
</protein>
<dbReference type="Proteomes" id="UP000037510">
    <property type="component" value="Unassembled WGS sequence"/>
</dbReference>
<dbReference type="Pfam" id="PF02958">
    <property type="entry name" value="EcKL"/>
    <property type="match status" value="1"/>
</dbReference>
<evidence type="ECO:0000313" key="3">
    <source>
        <dbReference type="Proteomes" id="UP000037510"/>
    </source>
</evidence>
<dbReference type="AlphaFoldDB" id="A0A0L7LUY7"/>
<dbReference type="PANTHER" id="PTHR11012:SF30">
    <property type="entry name" value="PROTEIN KINASE-LIKE DOMAIN-CONTAINING"/>
    <property type="match status" value="1"/>
</dbReference>
<accession>A0A0L7LUY7</accession>
<evidence type="ECO:0000313" key="2">
    <source>
        <dbReference type="EMBL" id="KOB79293.1"/>
    </source>
</evidence>
<reference evidence="2 3" key="1">
    <citation type="journal article" date="2015" name="Genome Biol. Evol.">
        <title>The genome of winter moth (Operophtera brumata) provides a genomic perspective on sexual dimorphism and phenology.</title>
        <authorList>
            <person name="Derks M.F."/>
            <person name="Smit S."/>
            <person name="Salis L."/>
            <person name="Schijlen E."/>
            <person name="Bossers A."/>
            <person name="Mateman C."/>
            <person name="Pijl A.S."/>
            <person name="de Ridder D."/>
            <person name="Groenen M.A."/>
            <person name="Visser M.E."/>
            <person name="Megens H.J."/>
        </authorList>
    </citation>
    <scope>NUCLEOTIDE SEQUENCE [LARGE SCALE GENOMIC DNA]</scope>
    <source>
        <strain evidence="2">WM2013NL</strain>
        <tissue evidence="2">Head and thorax</tissue>
    </source>
</reference>
<feature type="domain" description="CHK kinase-like" evidence="1">
    <location>
        <begin position="132"/>
        <end position="320"/>
    </location>
</feature>
<keyword evidence="3" id="KW-1185">Reference proteome</keyword>